<dbReference type="Gene3D" id="1.10.101.10">
    <property type="entry name" value="PGBD-like superfamily/PGBD"/>
    <property type="match status" value="1"/>
</dbReference>
<evidence type="ECO:0000313" key="4">
    <source>
        <dbReference type="Proteomes" id="UP000579945"/>
    </source>
</evidence>
<name>A0A7W5VIC2_9ACTN</name>
<dbReference type="InterPro" id="IPR036505">
    <property type="entry name" value="Amidase/PGRP_sf"/>
</dbReference>
<dbReference type="GeneID" id="95396484"/>
<proteinExistence type="predicted"/>
<evidence type="ECO:0000313" key="3">
    <source>
        <dbReference type="EMBL" id="MBB3732523.1"/>
    </source>
</evidence>
<dbReference type="AlphaFoldDB" id="A0A7W5VIC2"/>
<feature type="domain" description="Peptidoglycan binding-like" evidence="2">
    <location>
        <begin position="563"/>
        <end position="615"/>
    </location>
</feature>
<dbReference type="InterPro" id="IPR036366">
    <property type="entry name" value="PGBDSf"/>
</dbReference>
<dbReference type="PANTHER" id="PTHR11022">
    <property type="entry name" value="PEPTIDOGLYCAN RECOGNITION PROTEIN"/>
    <property type="match status" value="1"/>
</dbReference>
<keyword evidence="4" id="KW-1185">Reference proteome</keyword>
<gene>
    <name evidence="3" type="ORF">FHR33_008383</name>
</gene>
<dbReference type="EMBL" id="JACIBV010000001">
    <property type="protein sequence ID" value="MBB3732523.1"/>
    <property type="molecule type" value="Genomic_DNA"/>
</dbReference>
<comment type="caution">
    <text evidence="3">The sequence shown here is derived from an EMBL/GenBank/DDBJ whole genome shotgun (WGS) entry which is preliminary data.</text>
</comment>
<dbReference type="GO" id="GO:0009253">
    <property type="term" value="P:peptidoglycan catabolic process"/>
    <property type="evidence" value="ECO:0007669"/>
    <property type="project" value="InterPro"/>
</dbReference>
<dbReference type="InterPro" id="IPR002477">
    <property type="entry name" value="Peptidoglycan-bd-like"/>
</dbReference>
<organism evidence="3 4">
    <name type="scientific">Nonomuraea dietziae</name>
    <dbReference type="NCBI Taxonomy" id="65515"/>
    <lineage>
        <taxon>Bacteria</taxon>
        <taxon>Bacillati</taxon>
        <taxon>Actinomycetota</taxon>
        <taxon>Actinomycetes</taxon>
        <taxon>Streptosporangiales</taxon>
        <taxon>Streptosporangiaceae</taxon>
        <taxon>Nonomuraea</taxon>
    </lineage>
</organism>
<accession>A0A7W5VIC2</accession>
<evidence type="ECO:0000256" key="1">
    <source>
        <dbReference type="SAM" id="MobiDB-lite"/>
    </source>
</evidence>
<dbReference type="GO" id="GO:0008745">
    <property type="term" value="F:N-acetylmuramoyl-L-alanine amidase activity"/>
    <property type="evidence" value="ECO:0007669"/>
    <property type="project" value="InterPro"/>
</dbReference>
<dbReference type="SUPFAM" id="SSF51294">
    <property type="entry name" value="Hedgehog/intein (Hint) domain"/>
    <property type="match status" value="1"/>
</dbReference>
<dbReference type="Pfam" id="PF01471">
    <property type="entry name" value="PG_binding_1"/>
    <property type="match status" value="1"/>
</dbReference>
<dbReference type="InterPro" id="IPR015510">
    <property type="entry name" value="PGRP"/>
</dbReference>
<dbReference type="InterPro" id="IPR036365">
    <property type="entry name" value="PGBD-like_sf"/>
</dbReference>
<dbReference type="SUPFAM" id="SSF55846">
    <property type="entry name" value="N-acetylmuramoyl-L-alanine amidase-like"/>
    <property type="match status" value="2"/>
</dbReference>
<dbReference type="PANTHER" id="PTHR11022:SF41">
    <property type="entry name" value="PEPTIDOGLYCAN-RECOGNITION PROTEIN LC-RELATED"/>
    <property type="match status" value="1"/>
</dbReference>
<dbReference type="InterPro" id="IPR036844">
    <property type="entry name" value="Hint_dom_sf"/>
</dbReference>
<sequence>MAIDLVSRRTWRARPPGGSYTQLDSTRGVKVHYTGGRVDPAIVRDHAKCVALVQSIQNFHMDGNGWIDVGYCVDEETEILTQQGWKSYRELQVGDLTLTLNHELGVSQWQPVLEVCVFPSREREMVRMEGVSHSSLTTPQHRWPVERFRRRTGTTRQKGPDGRWLPTGAAPRSVTARERLWVTTETLGYWDRIPIAAPCADLPVEAKWSDAFVELVAWFWTEGHIKPLRGARPSTSVAVYQSMSSNPGHVARIRAALSAVFGPPVEAFPRLGVQTDGVPRWRECRNRHLAEFHLSADAGRLLLEVAPDRVPAQEFLLSLTRAQLSLFIEVSLAADNAGQDALAQKSRAAAEAFMFAVLLSGSGASLRMRPPTDSCPSEMWQVNIRRKQHFAPRSAALRGSTFSITREIYTGEIWCPRTENQSWLARRQGSVYFTGNTYIACPHRKVFEGRGLHHLPAANGAGLNSGHYAVLGLVGNAGLTVPPDGVLHAVLDAIQHLRDKGGAGREIKGHRDGFNTDCPGDRLYAWIRRGAPNPGGQEPPTPPQPQAPAFPGRLLKFPPVMHGQDVRTWQKQMKKRGWSLGVDGAYGADSRDVCRRFQRNQGIPDDGIVGPTTWRLSWEAPLP</sequence>
<dbReference type="Gene3D" id="3.40.80.10">
    <property type="entry name" value="Peptidoglycan recognition protein-like"/>
    <property type="match status" value="2"/>
</dbReference>
<feature type="region of interest" description="Disordered" evidence="1">
    <location>
        <begin position="529"/>
        <end position="551"/>
    </location>
</feature>
<protein>
    <submittedName>
        <fullName evidence="3">Peptidoglycan hydrolase-like protein with peptidoglycan-binding domain</fullName>
    </submittedName>
</protein>
<dbReference type="Proteomes" id="UP000579945">
    <property type="component" value="Unassembled WGS sequence"/>
</dbReference>
<keyword evidence="3" id="KW-0378">Hydrolase</keyword>
<feature type="compositionally biased region" description="Pro residues" evidence="1">
    <location>
        <begin position="537"/>
        <end position="548"/>
    </location>
</feature>
<dbReference type="RefSeq" id="WP_312895974.1">
    <property type="nucleotide sequence ID" value="NZ_JACIBV010000001.1"/>
</dbReference>
<evidence type="ECO:0000259" key="2">
    <source>
        <dbReference type="Pfam" id="PF01471"/>
    </source>
</evidence>
<reference evidence="3 4" key="1">
    <citation type="submission" date="2020-08" db="EMBL/GenBank/DDBJ databases">
        <title>Sequencing the genomes of 1000 actinobacteria strains.</title>
        <authorList>
            <person name="Klenk H.-P."/>
        </authorList>
    </citation>
    <scope>NUCLEOTIDE SEQUENCE [LARGE SCALE GENOMIC DNA]</scope>
    <source>
        <strain evidence="3 4">DSM 44320</strain>
    </source>
</reference>
<dbReference type="SUPFAM" id="SSF47090">
    <property type="entry name" value="PGBD-like"/>
    <property type="match status" value="1"/>
</dbReference>